<dbReference type="InterPro" id="IPR018244">
    <property type="entry name" value="Allrgn_V5/Tpx1_CS"/>
</dbReference>
<keyword evidence="5" id="KW-0813">Transport</keyword>
<evidence type="ECO:0000256" key="1">
    <source>
        <dbReference type="ARBA" id="ARBA00004613"/>
    </source>
</evidence>
<organism evidence="9 10">
    <name type="scientific">Kluyveromyces lactis (strain ATCC 8585 / CBS 2359 / DSM 70799 / NBRC 1267 / NRRL Y-1140 / WM37)</name>
    <name type="common">Yeast</name>
    <name type="synonym">Candida sphaerica</name>
    <dbReference type="NCBI Taxonomy" id="284590"/>
    <lineage>
        <taxon>Eukaryota</taxon>
        <taxon>Fungi</taxon>
        <taxon>Dikarya</taxon>
        <taxon>Ascomycota</taxon>
        <taxon>Saccharomycotina</taxon>
        <taxon>Saccharomycetes</taxon>
        <taxon>Saccharomycetales</taxon>
        <taxon>Saccharomycetaceae</taxon>
        <taxon>Kluyveromyces</taxon>
    </lineage>
</organism>
<dbReference type="RefSeq" id="XP_453177.1">
    <property type="nucleotide sequence ID" value="XM_453177.1"/>
</dbReference>
<keyword evidence="10" id="KW-1185">Reference proteome</keyword>
<protein>
    <submittedName>
        <fullName evidence="9">KLLA0D02442p</fullName>
    </submittedName>
</protein>
<evidence type="ECO:0000256" key="2">
    <source>
        <dbReference type="ARBA" id="ARBA00009923"/>
    </source>
</evidence>
<evidence type="ECO:0000259" key="8">
    <source>
        <dbReference type="SMART" id="SM00198"/>
    </source>
</evidence>
<dbReference type="GO" id="GO:0015908">
    <property type="term" value="P:fatty acid transport"/>
    <property type="evidence" value="ECO:0007669"/>
    <property type="project" value="UniProtKB-ARBA"/>
</dbReference>
<keyword evidence="3" id="KW-0964">Secreted</keyword>
<comment type="subcellular location">
    <subcellularLocation>
        <location evidence="1">Secreted</location>
    </subcellularLocation>
</comment>
<name>Q6CSB2_KLULA</name>
<feature type="transmembrane region" description="Helical" evidence="7">
    <location>
        <begin position="12"/>
        <end position="39"/>
    </location>
</feature>
<dbReference type="OMA" id="RNGHGEN"/>
<keyword evidence="7" id="KW-0812">Transmembrane</keyword>
<sequence length="368" mass="39578">MPWQCRHTLRRCLAFVYLAFLLYSRIYFLTYIYVLIFFAGFKISWFKASIYITRGLISFCLRLKHQARFIFFKEPVPSFVTMKLSNATLLSLAATAIAAPVATVTVHEHVRHTVIVEGYVYIDGTTTSTGYRTVNGQSVETAAPATETDTAAFVTQVVAAGAAASPSSQAVAAEYVSDEDTTTTGAPSTTSTAEQTTLTPTPTIEQTATSTPATTTAATSSSSSDSNLSSFASSMLDEHNAKRALHKDTPTLSWSDELASYAQNYADDYDCSGSLTHSGGPYGENLAIGYGTTGAVDAWYSEIKDYSFSNPDYSSSTGHFTQVVWKSTTKVGCGIKQCGGVWGDYIICSYDPAGNMLGTFASNVEPLA</sequence>
<dbReference type="SMART" id="SM00198">
    <property type="entry name" value="SCP"/>
    <property type="match status" value="1"/>
</dbReference>
<dbReference type="AlphaFoldDB" id="Q6CSB2"/>
<accession>Q6CSB2</accession>
<dbReference type="InterPro" id="IPR014044">
    <property type="entry name" value="CAP_dom"/>
</dbReference>
<dbReference type="Proteomes" id="UP000000598">
    <property type="component" value="Chromosome D"/>
</dbReference>
<dbReference type="GeneID" id="2893323"/>
<evidence type="ECO:0000313" key="9">
    <source>
        <dbReference type="EMBL" id="CAH00273.1"/>
    </source>
</evidence>
<evidence type="ECO:0000256" key="7">
    <source>
        <dbReference type="SAM" id="Phobius"/>
    </source>
</evidence>
<keyword evidence="7" id="KW-1133">Transmembrane helix</keyword>
<dbReference type="Pfam" id="PF00188">
    <property type="entry name" value="CAP"/>
    <property type="match status" value="1"/>
</dbReference>
<evidence type="ECO:0000256" key="5">
    <source>
        <dbReference type="ARBA" id="ARBA00023055"/>
    </source>
</evidence>
<reference evidence="9 10" key="1">
    <citation type="journal article" date="2004" name="Nature">
        <title>Genome evolution in yeasts.</title>
        <authorList>
            <consortium name="Genolevures"/>
            <person name="Dujon B."/>
            <person name="Sherman D."/>
            <person name="Fischer G."/>
            <person name="Durrens P."/>
            <person name="Casaregola S."/>
            <person name="Lafontaine I."/>
            <person name="de Montigny J."/>
            <person name="Marck C."/>
            <person name="Neuveglise C."/>
            <person name="Talla E."/>
            <person name="Goffard N."/>
            <person name="Frangeul L."/>
            <person name="Aigle M."/>
            <person name="Anthouard V."/>
            <person name="Babour A."/>
            <person name="Barbe V."/>
            <person name="Barnay S."/>
            <person name="Blanchin S."/>
            <person name="Beckerich J.M."/>
            <person name="Beyne E."/>
            <person name="Bleykasten C."/>
            <person name="Boisrame A."/>
            <person name="Boyer J."/>
            <person name="Cattolico L."/>
            <person name="Confanioleri F."/>
            <person name="de Daruvar A."/>
            <person name="Despons L."/>
            <person name="Fabre E."/>
            <person name="Fairhead C."/>
            <person name="Ferry-Dumazet H."/>
            <person name="Groppi A."/>
            <person name="Hantraye F."/>
            <person name="Hennequin C."/>
            <person name="Jauniaux N."/>
            <person name="Joyet P."/>
            <person name="Kachouri R."/>
            <person name="Kerrest A."/>
            <person name="Koszul R."/>
            <person name="Lemaire M."/>
            <person name="Lesur I."/>
            <person name="Ma L."/>
            <person name="Muller H."/>
            <person name="Nicaud J.M."/>
            <person name="Nikolski M."/>
            <person name="Oztas S."/>
            <person name="Ozier-Kalogeropoulos O."/>
            <person name="Pellenz S."/>
            <person name="Potier S."/>
            <person name="Richard G.F."/>
            <person name="Straub M.L."/>
            <person name="Suleau A."/>
            <person name="Swennene D."/>
            <person name="Tekaia F."/>
            <person name="Wesolowski-Louvel M."/>
            <person name="Westhof E."/>
            <person name="Wirth B."/>
            <person name="Zeniou-Meyer M."/>
            <person name="Zivanovic I."/>
            <person name="Bolotin-Fukuhara M."/>
            <person name="Thierry A."/>
            <person name="Bouchier C."/>
            <person name="Caudron B."/>
            <person name="Scarpelli C."/>
            <person name="Gaillardin C."/>
            <person name="Weissenbach J."/>
            <person name="Wincker P."/>
            <person name="Souciet J.L."/>
        </authorList>
    </citation>
    <scope>NUCLEOTIDE SEQUENCE [LARGE SCALE GENOMIC DNA]</scope>
    <source>
        <strain evidence="10">ATCC 8585 / CBS 2359 / DSM 70799 / NBRC 1267 / NRRL Y-1140 / WM37</strain>
    </source>
</reference>
<dbReference type="InParanoid" id="Q6CSB2"/>
<dbReference type="EMBL" id="CR382124">
    <property type="protein sequence ID" value="CAH00273.1"/>
    <property type="molecule type" value="Genomic_DNA"/>
</dbReference>
<proteinExistence type="inferred from homology"/>
<feature type="domain" description="SCP" evidence="8">
    <location>
        <begin position="230"/>
        <end position="358"/>
    </location>
</feature>
<keyword evidence="7" id="KW-0472">Membrane</keyword>
<dbReference type="GO" id="GO:0015918">
    <property type="term" value="P:sterol transport"/>
    <property type="evidence" value="ECO:0007669"/>
    <property type="project" value="UniProtKB-ARBA"/>
</dbReference>
<comment type="similarity">
    <text evidence="2">Belongs to the CRISP family.</text>
</comment>
<dbReference type="Gene3D" id="3.40.33.10">
    <property type="entry name" value="CAP"/>
    <property type="match status" value="1"/>
</dbReference>
<dbReference type="InterPro" id="IPR035940">
    <property type="entry name" value="CAP_sf"/>
</dbReference>
<evidence type="ECO:0000313" key="10">
    <source>
        <dbReference type="Proteomes" id="UP000000598"/>
    </source>
</evidence>
<evidence type="ECO:0000256" key="4">
    <source>
        <dbReference type="ARBA" id="ARBA00022729"/>
    </source>
</evidence>
<dbReference type="HOGENOM" id="CLU_035730_3_0_1"/>
<dbReference type="SUPFAM" id="SSF55797">
    <property type="entry name" value="PR-1-like"/>
    <property type="match status" value="1"/>
</dbReference>
<dbReference type="FunFam" id="3.40.33.10:FF:000012">
    <property type="entry name" value="Secreted protein PRY1"/>
    <property type="match status" value="1"/>
</dbReference>
<keyword evidence="4" id="KW-0732">Signal</keyword>
<evidence type="ECO:0000256" key="6">
    <source>
        <dbReference type="SAM" id="MobiDB-lite"/>
    </source>
</evidence>
<dbReference type="PROSITE" id="PS01010">
    <property type="entry name" value="CRISP_2"/>
    <property type="match status" value="1"/>
</dbReference>
<dbReference type="eggNOG" id="KOG3017">
    <property type="taxonomic scope" value="Eukaryota"/>
</dbReference>
<dbReference type="PANTHER" id="PTHR10334">
    <property type="entry name" value="CYSTEINE-RICH SECRETORY PROTEIN-RELATED"/>
    <property type="match status" value="1"/>
</dbReference>
<dbReference type="KEGG" id="kla:KLLA0_D02442g"/>
<dbReference type="GO" id="GO:0005576">
    <property type="term" value="C:extracellular region"/>
    <property type="evidence" value="ECO:0007669"/>
    <property type="project" value="UniProtKB-SubCell"/>
</dbReference>
<gene>
    <name evidence="9" type="ORF">KLLA0_D02442g</name>
</gene>
<feature type="compositionally biased region" description="Low complexity" evidence="6">
    <location>
        <begin position="182"/>
        <end position="230"/>
    </location>
</feature>
<feature type="region of interest" description="Disordered" evidence="6">
    <location>
        <begin position="173"/>
        <end position="230"/>
    </location>
</feature>
<dbReference type="InterPro" id="IPR001283">
    <property type="entry name" value="CRISP-related"/>
</dbReference>
<evidence type="ECO:0000256" key="3">
    <source>
        <dbReference type="ARBA" id="ARBA00022525"/>
    </source>
</evidence>
<dbReference type="PROSITE" id="PS01009">
    <property type="entry name" value="CRISP_1"/>
    <property type="match status" value="1"/>
</dbReference>
<keyword evidence="5" id="KW-0445">Lipid transport</keyword>
<dbReference type="PRINTS" id="PR00837">
    <property type="entry name" value="V5TPXLIKE"/>
</dbReference>
<dbReference type="FunCoup" id="Q6CSB2">
    <property type="interactions" value="57"/>
</dbReference>
<dbReference type="PaxDb" id="284590-Q6CSB2"/>
<dbReference type="CDD" id="cd05384">
    <property type="entry name" value="CAP_PRY1-like"/>
    <property type="match status" value="1"/>
</dbReference>